<keyword evidence="3" id="KW-1185">Reference proteome</keyword>
<accession>A0ABX1FYJ4</accession>
<reference evidence="2 3" key="1">
    <citation type="submission" date="2019-08" db="EMBL/GenBank/DDBJ databases">
        <title>Lentzea from Indian Himalayas.</title>
        <authorList>
            <person name="Mandal S."/>
            <person name="Mallick Gupta A."/>
            <person name="Maiti P.K."/>
            <person name="Sarkar J."/>
            <person name="Mandal S."/>
        </authorList>
    </citation>
    <scope>NUCLEOTIDE SEQUENCE [LARGE SCALE GENOMIC DNA]</scope>
    <source>
        <strain evidence="2 3">PSKA42</strain>
    </source>
</reference>
<organism evidence="2 3">
    <name type="scientific">Lentzea indica</name>
    <dbReference type="NCBI Taxonomy" id="2604800"/>
    <lineage>
        <taxon>Bacteria</taxon>
        <taxon>Bacillati</taxon>
        <taxon>Actinomycetota</taxon>
        <taxon>Actinomycetes</taxon>
        <taxon>Pseudonocardiales</taxon>
        <taxon>Pseudonocardiaceae</taxon>
        <taxon>Lentzea</taxon>
    </lineage>
</organism>
<sequence>METMERLSHDIDATTPAFTLPYNPVTGKVEEPPQPMAFRSIDGPSLSGAAGAPTTGTQSTPDTSAPPPSPSGAPPVAPAAAYSAPAGNDAAAVHSPPSYQPAAYQPPGDSTAVAAASASAYQPPAPAYSAPGVSGYSAPAEYRPQQYGSARPVDASAERAPDQHVRHHRSAEPAAHGDQRDRRAWCHEPAEPAERRARCPERRSSLCRAPAPPVPARSVVPAQAGAVAAQAGVAAVVPGVVASPPVSSRQVATPVAHRCRLVAPRASPRMA</sequence>
<evidence type="ECO:0000313" key="2">
    <source>
        <dbReference type="EMBL" id="NKE64133.1"/>
    </source>
</evidence>
<feature type="non-terminal residue" evidence="2">
    <location>
        <position position="271"/>
    </location>
</feature>
<feature type="compositionally biased region" description="Low complexity" evidence="1">
    <location>
        <begin position="78"/>
        <end position="131"/>
    </location>
</feature>
<feature type="compositionally biased region" description="Pro residues" evidence="1">
    <location>
        <begin position="64"/>
        <end position="77"/>
    </location>
</feature>
<evidence type="ECO:0000313" key="3">
    <source>
        <dbReference type="Proteomes" id="UP001515943"/>
    </source>
</evidence>
<comment type="caution">
    <text evidence="2">The sequence shown here is derived from an EMBL/GenBank/DDBJ whole genome shotgun (WGS) entry which is preliminary data.</text>
</comment>
<gene>
    <name evidence="2" type="ORF">FXN61_48625</name>
</gene>
<feature type="region of interest" description="Disordered" evidence="1">
    <location>
        <begin position="1"/>
        <end position="201"/>
    </location>
</feature>
<feature type="compositionally biased region" description="Basic and acidic residues" evidence="1">
    <location>
        <begin position="1"/>
        <end position="12"/>
    </location>
</feature>
<evidence type="ECO:0000256" key="1">
    <source>
        <dbReference type="SAM" id="MobiDB-lite"/>
    </source>
</evidence>
<name>A0ABX1FYJ4_9PSEU</name>
<proteinExistence type="predicted"/>
<dbReference type="Proteomes" id="UP001515943">
    <property type="component" value="Unassembled WGS sequence"/>
</dbReference>
<protein>
    <submittedName>
        <fullName evidence="2">Uncharacterized protein</fullName>
    </submittedName>
</protein>
<feature type="compositionally biased region" description="Basic and acidic residues" evidence="1">
    <location>
        <begin position="175"/>
        <end position="201"/>
    </location>
</feature>
<dbReference type="EMBL" id="VSRL01000569">
    <property type="protein sequence ID" value="NKE64133.1"/>
    <property type="molecule type" value="Genomic_DNA"/>
</dbReference>